<organism evidence="2 3">
    <name type="scientific">Panicum virgatum</name>
    <name type="common">Blackwell switchgrass</name>
    <dbReference type="NCBI Taxonomy" id="38727"/>
    <lineage>
        <taxon>Eukaryota</taxon>
        <taxon>Viridiplantae</taxon>
        <taxon>Streptophyta</taxon>
        <taxon>Embryophyta</taxon>
        <taxon>Tracheophyta</taxon>
        <taxon>Spermatophyta</taxon>
        <taxon>Magnoliopsida</taxon>
        <taxon>Liliopsida</taxon>
        <taxon>Poales</taxon>
        <taxon>Poaceae</taxon>
        <taxon>PACMAD clade</taxon>
        <taxon>Panicoideae</taxon>
        <taxon>Panicodae</taxon>
        <taxon>Paniceae</taxon>
        <taxon>Panicinae</taxon>
        <taxon>Panicum</taxon>
        <taxon>Panicum sect. Hiantes</taxon>
    </lineage>
</organism>
<feature type="region of interest" description="Disordered" evidence="1">
    <location>
        <begin position="1"/>
        <end position="137"/>
    </location>
</feature>
<evidence type="ECO:0000313" key="3">
    <source>
        <dbReference type="Proteomes" id="UP000823388"/>
    </source>
</evidence>
<comment type="caution">
    <text evidence="2">The sequence shown here is derived from an EMBL/GenBank/DDBJ whole genome shotgun (WGS) entry which is preliminary data.</text>
</comment>
<proteinExistence type="predicted"/>
<sequence length="173" mass="17800">MRRRGGAAPSRGSWRCSATIRPSRSAHASPPSRIRARAGRSPACPEPAGLHGPMLEPPRSSTGGAKMPELEGGGGVAGEGPSSREEGATPGTARARGTRGRCRCSPRAGREGVGRDGGRRAAACSRREEGVMEAAAPPPRVWARAPCAAVDLTRERGGAEDCRKGGRATGSKK</sequence>
<dbReference type="Proteomes" id="UP000823388">
    <property type="component" value="Chromosome 9N"/>
</dbReference>
<accession>A0A8T0MVT2</accession>
<keyword evidence="3" id="KW-1185">Reference proteome</keyword>
<feature type="compositionally biased region" description="Basic and acidic residues" evidence="1">
    <location>
        <begin position="108"/>
        <end position="130"/>
    </location>
</feature>
<reference evidence="2" key="1">
    <citation type="submission" date="2020-05" db="EMBL/GenBank/DDBJ databases">
        <title>WGS assembly of Panicum virgatum.</title>
        <authorList>
            <person name="Lovell J.T."/>
            <person name="Jenkins J."/>
            <person name="Shu S."/>
            <person name="Juenger T.E."/>
            <person name="Schmutz J."/>
        </authorList>
    </citation>
    <scope>NUCLEOTIDE SEQUENCE</scope>
    <source>
        <strain evidence="2">AP13</strain>
    </source>
</reference>
<dbReference type="EMBL" id="CM029054">
    <property type="protein sequence ID" value="KAG2539639.1"/>
    <property type="molecule type" value="Genomic_DNA"/>
</dbReference>
<evidence type="ECO:0000313" key="2">
    <source>
        <dbReference type="EMBL" id="KAG2539639.1"/>
    </source>
</evidence>
<gene>
    <name evidence="2" type="ORF">PVAP13_9NG484028</name>
</gene>
<evidence type="ECO:0000256" key="1">
    <source>
        <dbReference type="SAM" id="MobiDB-lite"/>
    </source>
</evidence>
<feature type="compositionally biased region" description="Low complexity" evidence="1">
    <location>
        <begin position="1"/>
        <end position="43"/>
    </location>
</feature>
<protein>
    <submittedName>
        <fullName evidence="2">Uncharacterized protein</fullName>
    </submittedName>
</protein>
<name>A0A8T0MVT2_PANVG</name>
<dbReference type="AlphaFoldDB" id="A0A8T0MVT2"/>